<dbReference type="RefSeq" id="WP_231122024.1">
    <property type="nucleotide sequence ID" value="NZ_RBWV01000016.1"/>
</dbReference>
<dbReference type="EMBL" id="RBWV01000016">
    <property type="protein sequence ID" value="RKS68528.1"/>
    <property type="molecule type" value="Genomic_DNA"/>
</dbReference>
<gene>
    <name evidence="2" type="ORF">CLV35_3656</name>
</gene>
<protein>
    <submittedName>
        <fullName evidence="2">CubicO group peptidase (Beta-lactamase class C family)</fullName>
    </submittedName>
</protein>
<dbReference type="PANTHER" id="PTHR43283:SF7">
    <property type="entry name" value="BETA-LACTAMASE-RELATED DOMAIN-CONTAINING PROTEIN"/>
    <property type="match status" value="1"/>
</dbReference>
<reference evidence="2 3" key="1">
    <citation type="submission" date="2018-10" db="EMBL/GenBank/DDBJ databases">
        <title>Genomic Encyclopedia of Archaeal and Bacterial Type Strains, Phase II (KMG-II): from individual species to whole genera.</title>
        <authorList>
            <person name="Goeker M."/>
        </authorList>
    </citation>
    <scope>NUCLEOTIDE SEQUENCE [LARGE SCALE GENOMIC DNA]</scope>
    <source>
        <strain evidence="2 3">RP-AC37</strain>
    </source>
</reference>
<evidence type="ECO:0000313" key="2">
    <source>
        <dbReference type="EMBL" id="RKS68528.1"/>
    </source>
</evidence>
<dbReference type="SUPFAM" id="SSF56601">
    <property type="entry name" value="beta-lactamase/transpeptidase-like"/>
    <property type="match status" value="1"/>
</dbReference>
<dbReference type="AlphaFoldDB" id="A0A420XKU5"/>
<dbReference type="Gene3D" id="3.40.710.10">
    <property type="entry name" value="DD-peptidase/beta-lactamase superfamily"/>
    <property type="match status" value="1"/>
</dbReference>
<dbReference type="InParanoid" id="A0A420XKU5"/>
<feature type="domain" description="Beta-lactamase-related" evidence="1">
    <location>
        <begin position="29"/>
        <end position="303"/>
    </location>
</feature>
<sequence>MPRQPALLPRLTPAASGVSSRAIAALLDRLHEQSVECHSLVVVRRGHVIAEGWWAPYSADRPHLLYSLSKSFTSIAVGLTIAEGLLSLQDRVVDVLRDHVPEDVSEQGRRITVHHLLTMTTGHAGDSLEEAWRLEPGDLTKGFLRVPFTELEGTRHAYDNATTYVLARMVEQVTGRSLSDLLEERLFQPMGILDAEWDRLASGAAFGFHGLHLRTEAVAAFGELLLREGAWKGRQLVPADWVRLATRRHIETLHAADGPWDADSNAGYGYQFWMSREGYRGEGAYEQFCMVYPEHDLVVAVTAGDGPHGAAVGAVQDRLLPGLDEPDDDHDDEVLARRLQSLSFAPVPGLADPARSAAARIDASAPGSALPEAIEVTLVPMDGGWHLRLGASTGAATESPAESFIEVAVGHGGWRESSPLGRPVVATGAWQGETFVADLYVITTPHRVRLLLDRSTGTAVATWSTVPLTTPDLRVHLRSPLRTRPDVA</sequence>
<dbReference type="Pfam" id="PF00144">
    <property type="entry name" value="Beta-lactamase"/>
    <property type="match status" value="1"/>
</dbReference>
<dbReference type="InterPro" id="IPR012338">
    <property type="entry name" value="Beta-lactam/transpept-like"/>
</dbReference>
<keyword evidence="3" id="KW-1185">Reference proteome</keyword>
<organism evidence="2 3">
    <name type="scientific">Motilibacter peucedani</name>
    <dbReference type="NCBI Taxonomy" id="598650"/>
    <lineage>
        <taxon>Bacteria</taxon>
        <taxon>Bacillati</taxon>
        <taxon>Actinomycetota</taxon>
        <taxon>Actinomycetes</taxon>
        <taxon>Motilibacterales</taxon>
        <taxon>Motilibacteraceae</taxon>
        <taxon>Motilibacter</taxon>
    </lineage>
</organism>
<proteinExistence type="predicted"/>
<name>A0A420XKU5_9ACTN</name>
<evidence type="ECO:0000313" key="3">
    <source>
        <dbReference type="Proteomes" id="UP000281955"/>
    </source>
</evidence>
<dbReference type="Proteomes" id="UP000281955">
    <property type="component" value="Unassembled WGS sequence"/>
</dbReference>
<dbReference type="InterPro" id="IPR001466">
    <property type="entry name" value="Beta-lactam-related"/>
</dbReference>
<dbReference type="InterPro" id="IPR050789">
    <property type="entry name" value="Diverse_Enzym_Activities"/>
</dbReference>
<dbReference type="PANTHER" id="PTHR43283">
    <property type="entry name" value="BETA-LACTAMASE-RELATED"/>
    <property type="match status" value="1"/>
</dbReference>
<evidence type="ECO:0000259" key="1">
    <source>
        <dbReference type="Pfam" id="PF00144"/>
    </source>
</evidence>
<accession>A0A420XKU5</accession>
<comment type="caution">
    <text evidence="2">The sequence shown here is derived from an EMBL/GenBank/DDBJ whole genome shotgun (WGS) entry which is preliminary data.</text>
</comment>